<reference evidence="2" key="1">
    <citation type="submission" date="2016-10" db="EMBL/GenBank/DDBJ databases">
        <authorList>
            <person name="Varghese N."/>
            <person name="Submissions S."/>
        </authorList>
    </citation>
    <scope>NUCLEOTIDE SEQUENCE [LARGE SCALE GENOMIC DNA]</scope>
    <source>
        <strain evidence="2">DSM 3384</strain>
    </source>
</reference>
<proteinExistence type="predicted"/>
<dbReference type="EMBL" id="FNLL01000006">
    <property type="protein sequence ID" value="SDU32052.1"/>
    <property type="molecule type" value="Genomic_DNA"/>
</dbReference>
<organism evidence="1 2">
    <name type="scientific">Desulfobacula phenolica</name>
    <dbReference type="NCBI Taxonomy" id="90732"/>
    <lineage>
        <taxon>Bacteria</taxon>
        <taxon>Pseudomonadati</taxon>
        <taxon>Thermodesulfobacteriota</taxon>
        <taxon>Desulfobacteria</taxon>
        <taxon>Desulfobacterales</taxon>
        <taxon>Desulfobacteraceae</taxon>
        <taxon>Desulfobacula</taxon>
    </lineage>
</organism>
<gene>
    <name evidence="1" type="ORF">SAMN04487931_106285</name>
</gene>
<dbReference type="SUPFAM" id="SSF102114">
    <property type="entry name" value="Radical SAM enzymes"/>
    <property type="match status" value="1"/>
</dbReference>
<sequence length="578" mass="66632">MVLYETGCFRVPSHGLKTNDMILLNNDIKIQAFTTKDCLLEQKKNEFLASLYEKNFQAAELIFMDILKLAQNQSEFSENFEKRLNQIQTIFKKFKHALFKHCSSEIKKNHACLKKMILASIKHSSDSIGHVNFQTWETKLDLKPCQKNLLFQTAMTFQLTSGCSNFCRRCNEWALPKVRRHFSFNAILTILNHMADQKNDEISLYGASDPLDWTAGDKALPDIIEYLKKLPLEYSLLTKVPKGKRHLLKLLLKNHSNLSVSITSKNKKRIKQIEQEIDTPISKQHDLEELLIPAGLDEDFVSIKPSITDGYGTEITPDGAFIIIPCFTSALYPFGHKKIPVTSNTRFFPVKKTGRQALLVDYFKPLEGYDLNKSLCHLSALLDVQIESVILDNGTEQLTPPGMRSLKEFLSIFEEKARCQRKKMTPSIMKKLKQRFLATTCFKKLSKKNKNLFLKKIAGHLKLCKQKHCVSARLYAVSFFLESIRQYIPTHFINVKIMRFLLKDEIQHIFNLTDTLIADQSLEKVLTDPDVDVFYAFRFYVFCLLTKSDDRAILEFIQTYPAAYDPEADIFVLRSFSN</sequence>
<name>A0A1H2HJT8_9BACT</name>
<dbReference type="Proteomes" id="UP000199608">
    <property type="component" value="Unassembled WGS sequence"/>
</dbReference>
<dbReference type="InterPro" id="IPR058240">
    <property type="entry name" value="rSAM_sf"/>
</dbReference>
<dbReference type="AlphaFoldDB" id="A0A1H2HJT8"/>
<dbReference type="InterPro" id="IPR013785">
    <property type="entry name" value="Aldolase_TIM"/>
</dbReference>
<evidence type="ECO:0000313" key="2">
    <source>
        <dbReference type="Proteomes" id="UP000199608"/>
    </source>
</evidence>
<keyword evidence="2" id="KW-1185">Reference proteome</keyword>
<accession>A0A1H2HJT8</accession>
<protein>
    <submittedName>
        <fullName evidence="1">Uncharacterized protein</fullName>
    </submittedName>
</protein>
<evidence type="ECO:0000313" key="1">
    <source>
        <dbReference type="EMBL" id="SDU32052.1"/>
    </source>
</evidence>
<dbReference type="Gene3D" id="3.20.20.70">
    <property type="entry name" value="Aldolase class I"/>
    <property type="match status" value="1"/>
</dbReference>